<organism evidence="7 8">
    <name type="scientific">Kangiella marina</name>
    <dbReference type="NCBI Taxonomy" id="1079178"/>
    <lineage>
        <taxon>Bacteria</taxon>
        <taxon>Pseudomonadati</taxon>
        <taxon>Pseudomonadota</taxon>
        <taxon>Gammaproteobacteria</taxon>
        <taxon>Kangiellales</taxon>
        <taxon>Kangiellaceae</taxon>
        <taxon>Kangiella</taxon>
    </lineage>
</organism>
<keyword evidence="5" id="KW-0732">Signal</keyword>
<feature type="chain" id="PRO_5046065832" description="peptidylprolyl isomerase" evidence="5">
    <location>
        <begin position="23"/>
        <end position="544"/>
    </location>
</feature>
<gene>
    <name evidence="7" type="ORF">GCM10023151_07400</name>
</gene>
<dbReference type="PRINTS" id="PR00153">
    <property type="entry name" value="CSAPPISMRASE"/>
</dbReference>
<comment type="caution">
    <text evidence="7">The sequence shown here is derived from an EMBL/GenBank/DDBJ whole genome shotgun (WGS) entry which is preliminary data.</text>
</comment>
<dbReference type="InterPro" id="IPR002130">
    <property type="entry name" value="Cyclophilin-type_PPIase_dom"/>
</dbReference>
<dbReference type="InterPro" id="IPR044666">
    <property type="entry name" value="Cyclophilin_A-like"/>
</dbReference>
<dbReference type="InterPro" id="IPR004155">
    <property type="entry name" value="PBS_lyase_HEAT"/>
</dbReference>
<evidence type="ECO:0000256" key="5">
    <source>
        <dbReference type="SAM" id="SignalP"/>
    </source>
</evidence>
<dbReference type="PROSITE" id="PS50072">
    <property type="entry name" value="CSA_PPIASE_2"/>
    <property type="match status" value="1"/>
</dbReference>
<dbReference type="EMBL" id="BAABFV010000001">
    <property type="protein sequence ID" value="GAA4357898.1"/>
    <property type="molecule type" value="Genomic_DNA"/>
</dbReference>
<accession>A0ABP8IG93</accession>
<dbReference type="SUPFAM" id="SSF50891">
    <property type="entry name" value="Cyclophilin-like"/>
    <property type="match status" value="1"/>
</dbReference>
<comment type="similarity">
    <text evidence="1">Belongs to the cyclophilin-type PPIase family.</text>
</comment>
<dbReference type="Proteomes" id="UP001501011">
    <property type="component" value="Unassembled WGS sequence"/>
</dbReference>
<dbReference type="PANTHER" id="PTHR45625:SF4">
    <property type="entry name" value="PEPTIDYLPROLYL ISOMERASE DOMAIN AND WD REPEAT-CONTAINING PROTEIN 1"/>
    <property type="match status" value="1"/>
</dbReference>
<dbReference type="Pfam" id="PF00160">
    <property type="entry name" value="Pro_isomerase"/>
    <property type="match status" value="1"/>
</dbReference>
<evidence type="ECO:0000256" key="4">
    <source>
        <dbReference type="ARBA" id="ARBA00023235"/>
    </source>
</evidence>
<dbReference type="EC" id="5.2.1.8" evidence="2"/>
<dbReference type="PROSITE" id="PS00170">
    <property type="entry name" value="CSA_PPIASE_1"/>
    <property type="match status" value="1"/>
</dbReference>
<reference evidence="8" key="1">
    <citation type="journal article" date="2019" name="Int. J. Syst. Evol. Microbiol.">
        <title>The Global Catalogue of Microorganisms (GCM) 10K type strain sequencing project: providing services to taxonomists for standard genome sequencing and annotation.</title>
        <authorList>
            <consortium name="The Broad Institute Genomics Platform"/>
            <consortium name="The Broad Institute Genome Sequencing Center for Infectious Disease"/>
            <person name="Wu L."/>
            <person name="Ma J."/>
        </authorList>
    </citation>
    <scope>NUCLEOTIDE SEQUENCE [LARGE SCALE GENOMIC DNA]</scope>
    <source>
        <strain evidence="8">JCM 17728</strain>
    </source>
</reference>
<dbReference type="SUPFAM" id="SSF48371">
    <property type="entry name" value="ARM repeat"/>
    <property type="match status" value="1"/>
</dbReference>
<dbReference type="Gene3D" id="2.40.100.10">
    <property type="entry name" value="Cyclophilin-like"/>
    <property type="match status" value="1"/>
</dbReference>
<dbReference type="RefSeq" id="WP_345291852.1">
    <property type="nucleotide sequence ID" value="NZ_BAABFV010000001.1"/>
</dbReference>
<dbReference type="PROSITE" id="PS51257">
    <property type="entry name" value="PROKAR_LIPOPROTEIN"/>
    <property type="match status" value="1"/>
</dbReference>
<feature type="signal peptide" evidence="5">
    <location>
        <begin position="1"/>
        <end position="22"/>
    </location>
</feature>
<evidence type="ECO:0000256" key="1">
    <source>
        <dbReference type="ARBA" id="ARBA00007365"/>
    </source>
</evidence>
<dbReference type="InterPro" id="IPR020892">
    <property type="entry name" value="Cyclophilin-type_PPIase_CS"/>
</dbReference>
<evidence type="ECO:0000259" key="6">
    <source>
        <dbReference type="PROSITE" id="PS50072"/>
    </source>
</evidence>
<sequence length="544" mass="59502">MKHLILWALGALFGLFSSISLACVTPAQLYQAADQRDAEHVNFNKALGCESLSADTLEVALIALGRVGGEVAMNKVLPYLTHEQAHVRQAAAFALGIGGVPTLGEHLVKALDSEIEPSVQYRMALAIGNMGYPKAQPVLTDIINQSDSPEKIRGALQGLVNLSSFHPSLIGSFEHLSSSQLIKALWDPKTQLEASYLMSRRNLMEMQQVDQVLQQLDTLEPRAQAKMIRALANTQLNKVLPMLLTHIQKENIGIRVSAIRGLANFKENPAALAGVLIALKQKDVMSQVTALQTMNNSWLEKDNVHSAVANQLNSDNTWVQYEAMMALIRGDKADRKIVTLWSKSDDPNLQRAAIAYFTKRKDHETLETLAKSDRAIIAKGAQQALNQKAETASSAAATPDRLPELHTVVLNTTKGIIKLKLFEDTPYTSANFLKLVEEGYYDNSYFHRVIHDFVAQGGSNIGDGSGSVGYSIREELSYRSHLPGTVGMATLGKDTGGAQFFINTAPNLHLDSNYTIFGEVIEGMGVAMLLEQNDRVVKAEVLTD</sequence>
<proteinExistence type="inferred from homology"/>
<dbReference type="CDD" id="cd00317">
    <property type="entry name" value="cyclophilin"/>
    <property type="match status" value="1"/>
</dbReference>
<dbReference type="InterPro" id="IPR016024">
    <property type="entry name" value="ARM-type_fold"/>
</dbReference>
<evidence type="ECO:0000256" key="2">
    <source>
        <dbReference type="ARBA" id="ARBA00013194"/>
    </source>
</evidence>
<dbReference type="InterPro" id="IPR029000">
    <property type="entry name" value="Cyclophilin-like_dom_sf"/>
</dbReference>
<keyword evidence="4" id="KW-0413">Isomerase</keyword>
<dbReference type="SMART" id="SM00567">
    <property type="entry name" value="EZ_HEAT"/>
    <property type="match status" value="2"/>
</dbReference>
<protein>
    <recommendedName>
        <fullName evidence="2">peptidylprolyl isomerase</fullName>
        <ecNumber evidence="2">5.2.1.8</ecNumber>
    </recommendedName>
</protein>
<keyword evidence="8" id="KW-1185">Reference proteome</keyword>
<evidence type="ECO:0000313" key="7">
    <source>
        <dbReference type="EMBL" id="GAA4357898.1"/>
    </source>
</evidence>
<dbReference type="InterPro" id="IPR011989">
    <property type="entry name" value="ARM-like"/>
</dbReference>
<name>A0ABP8IG93_9GAMM</name>
<evidence type="ECO:0000313" key="8">
    <source>
        <dbReference type="Proteomes" id="UP001501011"/>
    </source>
</evidence>
<feature type="domain" description="PPIase cyclophilin-type" evidence="6">
    <location>
        <begin position="404"/>
        <end position="532"/>
    </location>
</feature>
<keyword evidence="3" id="KW-0697">Rotamase</keyword>
<dbReference type="PANTHER" id="PTHR45625">
    <property type="entry name" value="PEPTIDYL-PROLYL CIS-TRANS ISOMERASE-RELATED"/>
    <property type="match status" value="1"/>
</dbReference>
<evidence type="ECO:0000256" key="3">
    <source>
        <dbReference type="ARBA" id="ARBA00023110"/>
    </source>
</evidence>
<dbReference type="Gene3D" id="1.25.10.10">
    <property type="entry name" value="Leucine-rich Repeat Variant"/>
    <property type="match status" value="2"/>
</dbReference>